<evidence type="ECO:0000313" key="2">
    <source>
        <dbReference type="EMBL" id="KAK3238852.1"/>
    </source>
</evidence>
<dbReference type="InterPro" id="IPR027417">
    <property type="entry name" value="P-loop_NTPase"/>
</dbReference>
<comment type="caution">
    <text evidence="2">The sequence shown here is derived from an EMBL/GenBank/DDBJ whole genome shotgun (WGS) entry which is preliminary data.</text>
</comment>
<dbReference type="SUPFAM" id="SSF52540">
    <property type="entry name" value="P-loop containing nucleoside triphosphate hydrolases"/>
    <property type="match status" value="1"/>
</dbReference>
<accession>A0AAE0ESX4</accession>
<keyword evidence="3" id="KW-1185">Reference proteome</keyword>
<dbReference type="GO" id="GO:0005524">
    <property type="term" value="F:ATP binding"/>
    <property type="evidence" value="ECO:0007669"/>
    <property type="project" value="InterPro"/>
</dbReference>
<evidence type="ECO:0000313" key="3">
    <source>
        <dbReference type="Proteomes" id="UP001190700"/>
    </source>
</evidence>
<dbReference type="EMBL" id="LGRX02034089">
    <property type="protein sequence ID" value="KAK3238852.1"/>
    <property type="molecule type" value="Genomic_DNA"/>
</dbReference>
<dbReference type="InterPro" id="IPR014001">
    <property type="entry name" value="Helicase_ATP-bd"/>
</dbReference>
<dbReference type="PROSITE" id="PS51192">
    <property type="entry name" value="HELICASE_ATP_BIND_1"/>
    <property type="match status" value="1"/>
</dbReference>
<reference evidence="2 3" key="1">
    <citation type="journal article" date="2015" name="Genome Biol. Evol.">
        <title>Comparative Genomics of a Bacterivorous Green Alga Reveals Evolutionary Causalities and Consequences of Phago-Mixotrophic Mode of Nutrition.</title>
        <authorList>
            <person name="Burns J.A."/>
            <person name="Paasch A."/>
            <person name="Narechania A."/>
            <person name="Kim E."/>
        </authorList>
    </citation>
    <scope>NUCLEOTIDE SEQUENCE [LARGE SCALE GENOMIC DNA]</scope>
    <source>
        <strain evidence="2 3">PLY_AMNH</strain>
    </source>
</reference>
<dbReference type="GO" id="GO:0016787">
    <property type="term" value="F:hydrolase activity"/>
    <property type="evidence" value="ECO:0007669"/>
    <property type="project" value="InterPro"/>
</dbReference>
<protein>
    <recommendedName>
        <fullName evidence="1">Helicase ATP-binding domain-containing protein</fullName>
    </recommendedName>
</protein>
<dbReference type="GO" id="GO:0005829">
    <property type="term" value="C:cytosol"/>
    <property type="evidence" value="ECO:0007669"/>
    <property type="project" value="TreeGrafter"/>
</dbReference>
<dbReference type="InterPro" id="IPR050742">
    <property type="entry name" value="Helicase_Restrict-Modif_Enz"/>
</dbReference>
<dbReference type="InterPro" id="IPR006935">
    <property type="entry name" value="Helicase/UvrB_N"/>
</dbReference>
<dbReference type="Gene3D" id="3.40.50.300">
    <property type="entry name" value="P-loop containing nucleotide triphosphate hydrolases"/>
    <property type="match status" value="1"/>
</dbReference>
<dbReference type="Pfam" id="PF03457">
    <property type="entry name" value="HA"/>
    <property type="match status" value="1"/>
</dbReference>
<dbReference type="InterPro" id="IPR005114">
    <property type="entry name" value="Helicase_assoc"/>
</dbReference>
<dbReference type="Pfam" id="PF04851">
    <property type="entry name" value="ResIII"/>
    <property type="match status" value="1"/>
</dbReference>
<feature type="domain" description="Helicase ATP-binding" evidence="1">
    <location>
        <begin position="2"/>
        <end position="191"/>
    </location>
</feature>
<dbReference type="GO" id="GO:0003677">
    <property type="term" value="F:DNA binding"/>
    <property type="evidence" value="ECO:0007669"/>
    <property type="project" value="InterPro"/>
</dbReference>
<dbReference type="PANTHER" id="PTHR47396:SF1">
    <property type="entry name" value="ATP-DEPENDENT HELICASE IRC3-RELATED"/>
    <property type="match status" value="1"/>
</dbReference>
<dbReference type="PANTHER" id="PTHR47396">
    <property type="entry name" value="TYPE I RESTRICTION ENZYME ECOKI R PROTEIN"/>
    <property type="match status" value="1"/>
</dbReference>
<dbReference type="Proteomes" id="UP001190700">
    <property type="component" value="Unassembled WGS sequence"/>
</dbReference>
<dbReference type="AlphaFoldDB" id="A0AAE0ESX4"/>
<proteinExistence type="predicted"/>
<organism evidence="2 3">
    <name type="scientific">Cymbomonas tetramitiformis</name>
    <dbReference type="NCBI Taxonomy" id="36881"/>
    <lineage>
        <taxon>Eukaryota</taxon>
        <taxon>Viridiplantae</taxon>
        <taxon>Chlorophyta</taxon>
        <taxon>Pyramimonadophyceae</taxon>
        <taxon>Pyramimonadales</taxon>
        <taxon>Pyramimonadaceae</taxon>
        <taxon>Cymbomonas</taxon>
    </lineage>
</organism>
<evidence type="ECO:0000259" key="1">
    <source>
        <dbReference type="PROSITE" id="PS51192"/>
    </source>
</evidence>
<dbReference type="Gene3D" id="6.10.140.530">
    <property type="match status" value="1"/>
</dbReference>
<name>A0AAE0ESX4_9CHLO</name>
<sequence length="412" mass="45167">MSEIAAGGRRGQLIAPPGWGKTFVSVLVFDELIRRQLAAVPSAAVTALVLLPYQHLLRQAQVAWRTHSVWSEDLELVEVSGDPACFNSAPDIESFLQKPSTGPSLKVVLCMYQSSKKVTEAIARLQAGGEDFQFDLMVLDEAHHTTQEGGLFNDPLYDKHMPAEFRLSMTATPRNIRDAERAGQSDFELYGEVAGRAMRLAGDLPYALLVVLLEIIPGSRESAAMVADAASALPGADVSVQQKIVDAIDLQLNADGLDKIRAVKNALQEAEAFPVAATWDSSDGAPSTSVICPRGSPVSSDAVRSALTVHELQVAPVSWDDYFCKLRAYHERHGDCNVPPDWGDEGLVRWVGRQRRAYAEGVLCGEHTKRLEDEGFDFEWSVKNNSFEQIVTMLRHYLSVPGNFDLDDSSLD</sequence>
<gene>
    <name evidence="2" type="ORF">CYMTET_51171</name>
</gene>